<evidence type="ECO:0000313" key="2">
    <source>
        <dbReference type="Proteomes" id="UP000515917"/>
    </source>
</evidence>
<reference evidence="1 2" key="1">
    <citation type="submission" date="2018-01" db="EMBL/GenBank/DDBJ databases">
        <title>Genome sequence of Iodobacter sp. strain PCH194 isolated from Indian Trans-Himalaya.</title>
        <authorList>
            <person name="Kumar V."/>
            <person name="Thakur V."/>
            <person name="Kumar S."/>
            <person name="Singh D."/>
        </authorList>
    </citation>
    <scope>NUCLEOTIDE SEQUENCE [LARGE SCALE GENOMIC DNA]</scope>
    <source>
        <strain evidence="1 2">PCH194</strain>
    </source>
</reference>
<dbReference type="EMBL" id="CP025781">
    <property type="protein sequence ID" value="QBC44257.1"/>
    <property type="molecule type" value="Genomic_DNA"/>
</dbReference>
<dbReference type="Proteomes" id="UP000515917">
    <property type="component" value="Chromosome"/>
</dbReference>
<sequence>MLTGRILEKSQMIGAMDAQMQISAPARSSHNQLDVANQKQQFRLQVLAARAEAEIKAQQVNHSAHQIVSAALSDGPARNIADSKSVENQLMQSQIWMAPAIYAAQQASTRQETPFHPRQAQRIENALAKYQAIASIGEAESEAGLSTSA</sequence>
<proteinExistence type="predicted"/>
<dbReference type="KEGG" id="ifl:C1H71_12435"/>
<name>A0A7G3GA71_9NEIS</name>
<organism evidence="1 2">
    <name type="scientific">Iodobacter fluviatilis</name>
    <dbReference type="NCBI Taxonomy" id="537"/>
    <lineage>
        <taxon>Bacteria</taxon>
        <taxon>Pseudomonadati</taxon>
        <taxon>Pseudomonadota</taxon>
        <taxon>Betaproteobacteria</taxon>
        <taxon>Neisseriales</taxon>
        <taxon>Chitinibacteraceae</taxon>
        <taxon>Iodobacter</taxon>
    </lineage>
</organism>
<gene>
    <name evidence="1" type="ORF">C1H71_12435</name>
</gene>
<protein>
    <submittedName>
        <fullName evidence="1">Uncharacterized protein</fullName>
    </submittedName>
</protein>
<evidence type="ECO:0000313" key="1">
    <source>
        <dbReference type="EMBL" id="QBC44257.1"/>
    </source>
</evidence>
<keyword evidence="2" id="KW-1185">Reference proteome</keyword>
<accession>A0A7G3GA71</accession>
<dbReference type="AlphaFoldDB" id="A0A7G3GA71"/>